<evidence type="ECO:0000256" key="5">
    <source>
        <dbReference type="ARBA" id="ARBA00023242"/>
    </source>
</evidence>
<keyword evidence="5" id="KW-0539">Nucleus</keyword>
<protein>
    <submittedName>
        <fullName evidence="7">Uncharacterized protein</fullName>
    </submittedName>
</protein>
<evidence type="ECO:0000256" key="1">
    <source>
        <dbReference type="ARBA" id="ARBA00004123"/>
    </source>
</evidence>
<feature type="non-terminal residue" evidence="7">
    <location>
        <position position="1"/>
    </location>
</feature>
<dbReference type="OrthoDB" id="690068at2759"/>
<keyword evidence="2" id="KW-0805">Transcription regulation</keyword>
<dbReference type="Gene3D" id="3.30.70.260">
    <property type="match status" value="1"/>
</dbReference>
<dbReference type="InterPro" id="IPR045847">
    <property type="entry name" value="AIG1-like"/>
</dbReference>
<dbReference type="Proteomes" id="UP000428333">
    <property type="component" value="Linkage Group LG01"/>
</dbReference>
<name>A0A6A4MFK7_9ERIC</name>
<proteinExistence type="predicted"/>
<evidence type="ECO:0000256" key="4">
    <source>
        <dbReference type="ARBA" id="ARBA00023163"/>
    </source>
</evidence>
<evidence type="ECO:0000256" key="6">
    <source>
        <dbReference type="SAM" id="MobiDB-lite"/>
    </source>
</evidence>
<dbReference type="AlphaFoldDB" id="A0A6A4MFK7"/>
<keyword evidence="4" id="KW-0804">Transcription</keyword>
<accession>A0A6A4MFK7</accession>
<feature type="compositionally biased region" description="Basic and acidic residues" evidence="6">
    <location>
        <begin position="9"/>
        <end position="25"/>
    </location>
</feature>
<dbReference type="EMBL" id="QEFC01000100">
    <property type="protein sequence ID" value="KAE9466234.1"/>
    <property type="molecule type" value="Genomic_DNA"/>
</dbReference>
<dbReference type="GO" id="GO:0003677">
    <property type="term" value="F:DNA binding"/>
    <property type="evidence" value="ECO:0007669"/>
    <property type="project" value="UniProtKB-KW"/>
</dbReference>
<reference evidence="7 8" key="1">
    <citation type="journal article" date="2019" name="Genome Biol. Evol.">
        <title>The Rhododendron genome and chromosomal organization provide insight into shared whole-genome duplications across the heath family (Ericaceae).</title>
        <authorList>
            <person name="Soza V.L."/>
            <person name="Lindsley D."/>
            <person name="Waalkes A."/>
            <person name="Ramage E."/>
            <person name="Patwardhan R.P."/>
            <person name="Burton J.N."/>
            <person name="Adey A."/>
            <person name="Kumar A."/>
            <person name="Qiu R."/>
            <person name="Shendure J."/>
            <person name="Hall B."/>
        </authorList>
    </citation>
    <scope>NUCLEOTIDE SEQUENCE [LARGE SCALE GENOMIC DNA]</scope>
    <source>
        <strain evidence="7">RSF 1966-606</strain>
    </source>
</reference>
<dbReference type="InterPro" id="IPR045865">
    <property type="entry name" value="ACT-like_dom_sf"/>
</dbReference>
<comment type="caution">
    <text evidence="7">The sequence shown here is derived from an EMBL/GenBank/DDBJ whole genome shotgun (WGS) entry which is preliminary data.</text>
</comment>
<gene>
    <name evidence="7" type="ORF">C3L33_01857</name>
</gene>
<keyword evidence="8" id="KW-1185">Reference proteome</keyword>
<comment type="subcellular location">
    <subcellularLocation>
        <location evidence="1">Nucleus</location>
    </subcellularLocation>
</comment>
<feature type="region of interest" description="Disordered" evidence="6">
    <location>
        <begin position="1"/>
        <end position="29"/>
    </location>
</feature>
<dbReference type="GO" id="GO:0046983">
    <property type="term" value="F:protein dimerization activity"/>
    <property type="evidence" value="ECO:0007669"/>
    <property type="project" value="InterPro"/>
</dbReference>
<organism evidence="7 8">
    <name type="scientific">Rhododendron williamsianum</name>
    <dbReference type="NCBI Taxonomy" id="262921"/>
    <lineage>
        <taxon>Eukaryota</taxon>
        <taxon>Viridiplantae</taxon>
        <taxon>Streptophyta</taxon>
        <taxon>Embryophyta</taxon>
        <taxon>Tracheophyta</taxon>
        <taxon>Spermatophyta</taxon>
        <taxon>Magnoliopsida</taxon>
        <taxon>eudicotyledons</taxon>
        <taxon>Gunneridae</taxon>
        <taxon>Pentapetalae</taxon>
        <taxon>asterids</taxon>
        <taxon>Ericales</taxon>
        <taxon>Ericaceae</taxon>
        <taxon>Ericoideae</taxon>
        <taxon>Rhodoreae</taxon>
        <taxon>Rhododendron</taxon>
    </lineage>
</organism>
<sequence length="161" mass="17139">MGNSSCSTAEKKAEAASKNHSEAERRRRKRINTHLATLHKASLLAEVVRRLRELKKTTAELAANDTNSETSQSNLFPTECDELNLCHSETEPGTIKATLCCEDRPELISEITAAVKAAEGKVVRAEMATVGGRTKSILWVQFVSPTGCGAAAAVKGGCGGV</sequence>
<dbReference type="CDD" id="cd04873">
    <property type="entry name" value="ACT_UUR-ACR-like"/>
    <property type="match status" value="1"/>
</dbReference>
<dbReference type="PANTHER" id="PTHR45844">
    <property type="entry name" value="TRANSCRIPTION FACTOR BHLH30"/>
    <property type="match status" value="1"/>
</dbReference>
<keyword evidence="3" id="KW-0238">DNA-binding</keyword>
<dbReference type="InterPro" id="IPR036638">
    <property type="entry name" value="HLH_DNA-bd_sf"/>
</dbReference>
<dbReference type="PANTHER" id="PTHR45844:SF16">
    <property type="entry name" value="TRANSCRIPTION FACTOR BHLH30-LIKE"/>
    <property type="match status" value="1"/>
</dbReference>
<evidence type="ECO:0000313" key="8">
    <source>
        <dbReference type="Proteomes" id="UP000428333"/>
    </source>
</evidence>
<evidence type="ECO:0000256" key="3">
    <source>
        <dbReference type="ARBA" id="ARBA00023125"/>
    </source>
</evidence>
<dbReference type="GO" id="GO:0003700">
    <property type="term" value="F:DNA-binding transcription factor activity"/>
    <property type="evidence" value="ECO:0007669"/>
    <property type="project" value="InterPro"/>
</dbReference>
<evidence type="ECO:0000313" key="7">
    <source>
        <dbReference type="EMBL" id="KAE9466234.1"/>
    </source>
</evidence>
<dbReference type="GO" id="GO:0005634">
    <property type="term" value="C:nucleus"/>
    <property type="evidence" value="ECO:0007669"/>
    <property type="project" value="UniProtKB-SubCell"/>
</dbReference>
<dbReference type="SUPFAM" id="SSF55021">
    <property type="entry name" value="ACT-like"/>
    <property type="match status" value="1"/>
</dbReference>
<dbReference type="SUPFAM" id="SSF47459">
    <property type="entry name" value="HLH, helix-loop-helix DNA-binding domain"/>
    <property type="match status" value="1"/>
</dbReference>
<evidence type="ECO:0000256" key="2">
    <source>
        <dbReference type="ARBA" id="ARBA00023015"/>
    </source>
</evidence>